<comment type="caution">
    <text evidence="1">The sequence shown here is derived from an EMBL/GenBank/DDBJ whole genome shotgun (WGS) entry which is preliminary data.</text>
</comment>
<accession>A0A1Q2YDI0</accession>
<sequence length="118" mass="11832">MSEQLIILLCPRWRAKGHPSGLGGARTVDAAAIGVVIGAGDAVASADIGTHSGAGIEYRVVCNAVGLHIEEPPGLLPRREQKQEPDTAAAAAAAAAAGVVGNVAFAVVAEEEEQSAVL</sequence>
<dbReference type="AlphaFoldDB" id="A0A1Q2YDI0"/>
<protein>
    <submittedName>
        <fullName evidence="1">Uncharacterized protein</fullName>
    </submittedName>
</protein>
<evidence type="ECO:0000313" key="1">
    <source>
        <dbReference type="EMBL" id="GAV27561.1"/>
    </source>
</evidence>
<organism evidence="1 2">
    <name type="scientific">Pichia membranifaciens</name>
    <dbReference type="NCBI Taxonomy" id="4926"/>
    <lineage>
        <taxon>Eukaryota</taxon>
        <taxon>Fungi</taxon>
        <taxon>Dikarya</taxon>
        <taxon>Ascomycota</taxon>
        <taxon>Saccharomycotina</taxon>
        <taxon>Pichiomycetes</taxon>
        <taxon>Pichiales</taxon>
        <taxon>Pichiaceae</taxon>
        <taxon>Pichia</taxon>
    </lineage>
</organism>
<evidence type="ECO:0000313" key="2">
    <source>
        <dbReference type="Proteomes" id="UP000186136"/>
    </source>
</evidence>
<dbReference type="EMBL" id="BDGI01000039">
    <property type="protein sequence ID" value="GAV27561.1"/>
    <property type="molecule type" value="Genomic_DNA"/>
</dbReference>
<gene>
    <name evidence="1" type="ORF">PMKS-001029</name>
</gene>
<dbReference type="Proteomes" id="UP000186136">
    <property type="component" value="Unassembled WGS sequence"/>
</dbReference>
<proteinExistence type="predicted"/>
<name>A0A1Q2YDI0_9ASCO</name>
<reference evidence="1 2" key="1">
    <citation type="submission" date="2016-08" db="EMBL/GenBank/DDBJ databases">
        <title>Whole genome shotgun sequence of Pichia membranifaciens KS47-1.</title>
        <authorList>
            <person name="Konishi M."/>
            <person name="Ishida M."/>
            <person name="Arakawa T."/>
            <person name="Kato Y."/>
            <person name="Horiuchi J."/>
        </authorList>
    </citation>
    <scope>NUCLEOTIDE SEQUENCE [LARGE SCALE GENOMIC DNA]</scope>
    <source>
        <strain evidence="1 2">KS47-1</strain>
    </source>
</reference>
<keyword evidence="2" id="KW-1185">Reference proteome</keyword>